<dbReference type="GO" id="GO:0008146">
    <property type="term" value="F:sulfotransferase activity"/>
    <property type="evidence" value="ECO:0007669"/>
    <property type="project" value="InterPro"/>
</dbReference>
<dbReference type="Gene3D" id="3.40.50.300">
    <property type="entry name" value="P-loop containing nucleotide triphosphate hydrolases"/>
    <property type="match status" value="1"/>
</dbReference>
<keyword evidence="2" id="KW-1185">Reference proteome</keyword>
<dbReference type="EMBL" id="CAIIXF020000008">
    <property type="protein sequence ID" value="CAH1791932.1"/>
    <property type="molecule type" value="Genomic_DNA"/>
</dbReference>
<reference evidence="1" key="1">
    <citation type="submission" date="2022-03" db="EMBL/GenBank/DDBJ databases">
        <authorList>
            <person name="Martin C."/>
        </authorList>
    </citation>
    <scope>NUCLEOTIDE SEQUENCE</scope>
</reference>
<evidence type="ECO:0000313" key="1">
    <source>
        <dbReference type="EMBL" id="CAH1791932.1"/>
    </source>
</evidence>
<dbReference type="SUPFAM" id="SSF52540">
    <property type="entry name" value="P-loop containing nucleoside triphosphate hydrolases"/>
    <property type="match status" value="1"/>
</dbReference>
<protein>
    <submittedName>
        <fullName evidence="1">Uncharacterized protein</fullName>
    </submittedName>
</protein>
<accession>A0A8J1U272</accession>
<dbReference type="InterPro" id="IPR000863">
    <property type="entry name" value="Sulfotransferase_dom"/>
</dbReference>
<dbReference type="Pfam" id="PF00685">
    <property type="entry name" value="Sulfotransfer_1"/>
    <property type="match status" value="1"/>
</dbReference>
<dbReference type="InterPro" id="IPR027417">
    <property type="entry name" value="P-loop_NTPase"/>
</dbReference>
<comment type="caution">
    <text evidence="1">The sequence shown here is derived from an EMBL/GenBank/DDBJ whole genome shotgun (WGS) entry which is preliminary data.</text>
</comment>
<proteinExistence type="predicted"/>
<organism evidence="1 2">
    <name type="scientific">Owenia fusiformis</name>
    <name type="common">Polychaete worm</name>
    <dbReference type="NCBI Taxonomy" id="6347"/>
    <lineage>
        <taxon>Eukaryota</taxon>
        <taxon>Metazoa</taxon>
        <taxon>Spiralia</taxon>
        <taxon>Lophotrochozoa</taxon>
        <taxon>Annelida</taxon>
        <taxon>Polychaeta</taxon>
        <taxon>Sedentaria</taxon>
        <taxon>Canalipalpata</taxon>
        <taxon>Sabellida</taxon>
        <taxon>Oweniida</taxon>
        <taxon>Oweniidae</taxon>
        <taxon>Owenia</taxon>
    </lineage>
</organism>
<name>A0A8J1U272_OWEFU</name>
<gene>
    <name evidence="1" type="ORF">OFUS_LOCUS16969</name>
</gene>
<evidence type="ECO:0000313" key="2">
    <source>
        <dbReference type="Proteomes" id="UP000749559"/>
    </source>
</evidence>
<sequence>MPRWTIQLDDDHPLMRLTGCGKCGCKVGEKKHYIMLTIPRSGSTMLHNIICQHPNISCIDEPLHKKELKPRGLFGDPIDSIMQHLHKSVNKLDCYQMHGAKIFTEHLSDANISLYDVIKTLKQPKIVLLYRRNILDSFVSLKSSQHSRIWNTFKSESPKTVPFNGPKMKPPPTQNISLSYKEFEHWRNLMKVTWKKPLKVFHNYTNHLKTVVTYTDITENGHETIPKLFKFLGFESEYFEPLTFKQNPHSLEQKIPNYSEFMTQLKENNISMYLDVENINV</sequence>
<dbReference type="OrthoDB" id="408512at2759"/>
<dbReference type="AlphaFoldDB" id="A0A8J1U272"/>
<dbReference type="Proteomes" id="UP000749559">
    <property type="component" value="Unassembled WGS sequence"/>
</dbReference>